<dbReference type="PANTHER" id="PTHR36122">
    <property type="entry name" value="NICOTINAMIDE RIBOSIDE TRANSPORTER PNUC"/>
    <property type="match status" value="1"/>
</dbReference>
<dbReference type="KEGG" id="xoo:XOO0860"/>
<feature type="transmembrane region" description="Helical" evidence="10">
    <location>
        <begin position="251"/>
        <end position="268"/>
    </location>
</feature>
<dbReference type="PANTHER" id="PTHR36122:SF2">
    <property type="entry name" value="NICOTINAMIDE RIBOSIDE TRANSPORTER PNUC"/>
    <property type="match status" value="1"/>
</dbReference>
<evidence type="ECO:0000313" key="11">
    <source>
        <dbReference type="EMBL" id="AAW74114.1"/>
    </source>
</evidence>
<feature type="transmembrane region" description="Helical" evidence="10">
    <location>
        <begin position="228"/>
        <end position="245"/>
    </location>
</feature>
<dbReference type="AlphaFoldDB" id="Q5H4K7"/>
<dbReference type="Proteomes" id="UP000006735">
    <property type="component" value="Chromosome"/>
</dbReference>
<reference evidence="11 12" key="1">
    <citation type="journal article" date="2005" name="Nucleic Acids Res.">
        <title>The genome sequence of Xanthomonas oryzae pathovar oryzae KACC10331, the bacterial blight pathogen of rice.</title>
        <authorList>
            <person name="Lee B.M."/>
            <person name="Park Y.J."/>
            <person name="Park D.S."/>
            <person name="Kang H.W."/>
            <person name="Kim J.G."/>
            <person name="Song E.S."/>
            <person name="Park I.C."/>
            <person name="Yoon U.H."/>
            <person name="Hahn J.H."/>
            <person name="Koo B.S."/>
            <person name="Lee G.B."/>
            <person name="Kim H."/>
            <person name="Park H.S."/>
            <person name="Yoon K.O."/>
            <person name="Kim J.H."/>
            <person name="Jung C.H."/>
            <person name="Koh N.H."/>
            <person name="Seo J.S."/>
            <person name="Go S.J."/>
        </authorList>
    </citation>
    <scope>NUCLEOTIDE SEQUENCE [LARGE SCALE GENOMIC DNA]</scope>
    <source>
        <strain evidence="12">KACC10331 / KXO85</strain>
    </source>
</reference>
<keyword evidence="7 10" id="KW-0812">Transmembrane</keyword>
<dbReference type="HOGENOM" id="CLU_076589_2_0_6"/>
<keyword evidence="8 10" id="KW-1133">Transmembrane helix</keyword>
<comment type="function">
    <text evidence="1">Required for nicotinamide riboside transport across the inner membrane.</text>
</comment>
<evidence type="ECO:0000256" key="2">
    <source>
        <dbReference type="ARBA" id="ARBA00004651"/>
    </source>
</evidence>
<keyword evidence="5" id="KW-0813">Transport</keyword>
<dbReference type="GO" id="GO:0005886">
    <property type="term" value="C:plasma membrane"/>
    <property type="evidence" value="ECO:0007669"/>
    <property type="project" value="UniProtKB-SubCell"/>
</dbReference>
<comment type="subcellular location">
    <subcellularLocation>
        <location evidence="2">Cell membrane</location>
        <topology evidence="2">Multi-pass membrane protein</topology>
    </subcellularLocation>
</comment>
<evidence type="ECO:0000256" key="9">
    <source>
        <dbReference type="ARBA" id="ARBA00023136"/>
    </source>
</evidence>
<evidence type="ECO:0000256" key="5">
    <source>
        <dbReference type="ARBA" id="ARBA00022448"/>
    </source>
</evidence>
<accession>Q5H4K7</accession>
<evidence type="ECO:0000256" key="7">
    <source>
        <dbReference type="ARBA" id="ARBA00022692"/>
    </source>
</evidence>
<gene>
    <name evidence="11" type="primary">PnuC</name>
    <name evidence="11" type="ordered locus">XOO0860</name>
</gene>
<evidence type="ECO:0000256" key="8">
    <source>
        <dbReference type="ARBA" id="ARBA00022989"/>
    </source>
</evidence>
<dbReference type="NCBIfam" id="TIGR01528">
    <property type="entry name" value="NMN_trans_PnuC"/>
    <property type="match status" value="1"/>
</dbReference>
<dbReference type="InterPro" id="IPR006419">
    <property type="entry name" value="NMN_transpt_PnuC"/>
</dbReference>
<evidence type="ECO:0000313" key="12">
    <source>
        <dbReference type="Proteomes" id="UP000006735"/>
    </source>
</evidence>
<evidence type="ECO:0000256" key="4">
    <source>
        <dbReference type="ARBA" id="ARBA00017522"/>
    </source>
</evidence>
<keyword evidence="12" id="KW-1185">Reference proteome</keyword>
<evidence type="ECO:0000256" key="10">
    <source>
        <dbReference type="SAM" id="Phobius"/>
    </source>
</evidence>
<protein>
    <recommendedName>
        <fullName evidence="4">Nicotinamide riboside transporter PnuC</fullName>
    </recommendedName>
</protein>
<sequence>MISGLSPALLACCAPCVCCTQHPGSKGGYQDLASIRQAGMNGAAEPEFLRDVRHTAHWTPLHGDCAVVLLAALSCLTHLHHNPHRTRSRMSLLESIAVAINLLGVWLTARRIRWCWPVGIVAVALYAWLFYQWKLYSDMLLQGVYVLTQLYGWWHWQRGSPADTRIRPLPMPVMECWLSLCIGAAFAASLGAYMHYRTDAALPWLDAALASFSLVASLWAARKRIANWVLWIVLDCVYVGVFISKGLHPTAALYAGFVALAVYGWRSWKTQQNPNLASAR</sequence>
<feature type="transmembrane region" description="Helical" evidence="10">
    <location>
        <begin position="177"/>
        <end position="196"/>
    </location>
</feature>
<feature type="transmembrane region" description="Helical" evidence="10">
    <location>
        <begin position="90"/>
        <end position="107"/>
    </location>
</feature>
<dbReference type="EMBL" id="AE013598">
    <property type="protein sequence ID" value="AAW74114.1"/>
    <property type="molecule type" value="Genomic_DNA"/>
</dbReference>
<keyword evidence="6" id="KW-1003">Cell membrane</keyword>
<dbReference type="Pfam" id="PF04973">
    <property type="entry name" value="NMN_transporter"/>
    <property type="match status" value="1"/>
</dbReference>
<feature type="transmembrane region" description="Helical" evidence="10">
    <location>
        <begin position="114"/>
        <end position="133"/>
    </location>
</feature>
<name>Q5H4K7_XANOR</name>
<evidence type="ECO:0000256" key="3">
    <source>
        <dbReference type="ARBA" id="ARBA00006669"/>
    </source>
</evidence>
<comment type="similarity">
    <text evidence="3">Belongs to the nicotinamide ribonucleoside (NR) uptake permease (TC 4.B.1) family.</text>
</comment>
<dbReference type="GO" id="GO:0034257">
    <property type="term" value="F:nicotinamide riboside transmembrane transporter activity"/>
    <property type="evidence" value="ECO:0007669"/>
    <property type="project" value="InterPro"/>
</dbReference>
<dbReference type="STRING" id="291331.XOO0860"/>
<proteinExistence type="inferred from homology"/>
<organism evidence="11 12">
    <name type="scientific">Xanthomonas oryzae pv. oryzae (strain KACC10331 / KXO85)</name>
    <dbReference type="NCBI Taxonomy" id="291331"/>
    <lineage>
        <taxon>Bacteria</taxon>
        <taxon>Pseudomonadati</taxon>
        <taxon>Pseudomonadota</taxon>
        <taxon>Gammaproteobacteria</taxon>
        <taxon>Lysobacterales</taxon>
        <taxon>Lysobacteraceae</taxon>
        <taxon>Xanthomonas</taxon>
    </lineage>
</organism>
<keyword evidence="9 10" id="KW-0472">Membrane</keyword>
<evidence type="ECO:0000256" key="1">
    <source>
        <dbReference type="ARBA" id="ARBA00002672"/>
    </source>
</evidence>
<evidence type="ECO:0000256" key="6">
    <source>
        <dbReference type="ARBA" id="ARBA00022475"/>
    </source>
</evidence>